<keyword evidence="2 4" id="KW-0808">Transferase</keyword>
<dbReference type="InterPro" id="IPR008278">
    <property type="entry name" value="4-PPantetheinyl_Trfase_dom"/>
</dbReference>
<dbReference type="PANTHER" id="PTHR12215">
    <property type="entry name" value="PHOSPHOPANTETHEINE TRANSFERASE"/>
    <property type="match status" value="1"/>
</dbReference>
<evidence type="ECO:0000256" key="2">
    <source>
        <dbReference type="ARBA" id="ARBA00022679"/>
    </source>
</evidence>
<comment type="caution">
    <text evidence="4">The sequence shown here is derived from an EMBL/GenBank/DDBJ whole genome shotgun (WGS) entry which is preliminary data.</text>
</comment>
<proteinExistence type="inferred from homology"/>
<dbReference type="GO" id="GO:0008897">
    <property type="term" value="F:holo-[acyl-carrier-protein] synthase activity"/>
    <property type="evidence" value="ECO:0007669"/>
    <property type="project" value="InterPro"/>
</dbReference>
<dbReference type="Proteomes" id="UP000823636">
    <property type="component" value="Unassembled WGS sequence"/>
</dbReference>
<evidence type="ECO:0000313" key="4">
    <source>
        <dbReference type="EMBL" id="MBO8437663.1"/>
    </source>
</evidence>
<dbReference type="InterPro" id="IPR050559">
    <property type="entry name" value="P-Pant_transferase_sf"/>
</dbReference>
<dbReference type="PANTHER" id="PTHR12215:SF10">
    <property type="entry name" value="L-AMINOADIPATE-SEMIALDEHYDE DEHYDROGENASE-PHOSPHOPANTETHEINYL TRANSFERASE"/>
    <property type="match status" value="1"/>
</dbReference>
<dbReference type="AlphaFoldDB" id="A0A9D9H7D5"/>
<evidence type="ECO:0000313" key="5">
    <source>
        <dbReference type="Proteomes" id="UP000823636"/>
    </source>
</evidence>
<protein>
    <submittedName>
        <fullName evidence="4">4'-phosphopantetheinyl transferase superfamily protein</fullName>
    </submittedName>
</protein>
<reference evidence="4" key="2">
    <citation type="journal article" date="2021" name="PeerJ">
        <title>Extensive microbial diversity within the chicken gut microbiome revealed by metagenomics and culture.</title>
        <authorList>
            <person name="Gilroy R."/>
            <person name="Ravi A."/>
            <person name="Getino M."/>
            <person name="Pursley I."/>
            <person name="Horton D.L."/>
            <person name="Alikhan N.F."/>
            <person name="Baker D."/>
            <person name="Gharbi K."/>
            <person name="Hall N."/>
            <person name="Watson M."/>
            <person name="Adriaenssens E.M."/>
            <person name="Foster-Nyarko E."/>
            <person name="Jarju S."/>
            <person name="Secka A."/>
            <person name="Antonio M."/>
            <person name="Oren A."/>
            <person name="Chaudhuri R.R."/>
            <person name="La Ragione R."/>
            <person name="Hildebrand F."/>
            <person name="Pallen M.J."/>
        </authorList>
    </citation>
    <scope>NUCLEOTIDE SEQUENCE</scope>
    <source>
        <strain evidence="4">G3-4614</strain>
    </source>
</reference>
<comment type="similarity">
    <text evidence="1">Belongs to the P-Pant transferase superfamily. Gsp/Sfp/HetI/AcpT family.</text>
</comment>
<accession>A0A9D9H7D5</accession>
<dbReference type="GO" id="GO:0000287">
    <property type="term" value="F:magnesium ion binding"/>
    <property type="evidence" value="ECO:0007669"/>
    <property type="project" value="InterPro"/>
</dbReference>
<dbReference type="EMBL" id="JADIMW010000020">
    <property type="protein sequence ID" value="MBO8437663.1"/>
    <property type="molecule type" value="Genomic_DNA"/>
</dbReference>
<dbReference type="GO" id="GO:0019878">
    <property type="term" value="P:lysine biosynthetic process via aminoadipic acid"/>
    <property type="evidence" value="ECO:0007669"/>
    <property type="project" value="TreeGrafter"/>
</dbReference>
<evidence type="ECO:0000256" key="1">
    <source>
        <dbReference type="ARBA" id="ARBA00010990"/>
    </source>
</evidence>
<reference evidence="4" key="1">
    <citation type="submission" date="2020-10" db="EMBL/GenBank/DDBJ databases">
        <authorList>
            <person name="Gilroy R."/>
        </authorList>
    </citation>
    <scope>NUCLEOTIDE SEQUENCE</scope>
    <source>
        <strain evidence="4">G3-4614</strain>
    </source>
</reference>
<name>A0A9D9H7D5_9BACT</name>
<gene>
    <name evidence="4" type="ORF">IAC54_02030</name>
</gene>
<sequence length="194" mass="21698">MVCFFVFPDSISDDTVALLESIIPDWRVREASFFLRKSDRKASVLAYFMVAAGLKAMGLYNGMPQFGYGEFGKPYLMNYDGLEFNISHCRGGVAVCLDSRSIGLDVEDTLPFDMELARAVCSDRELAEVVSSESPSEAFTCLWTRKEAVMKYYGTGMCDGDRLKRILCDDSVELRSCRIDGGRMFLSLCIGKCK</sequence>
<dbReference type="InterPro" id="IPR037143">
    <property type="entry name" value="4-PPantetheinyl_Trfase_dom_sf"/>
</dbReference>
<dbReference type="GO" id="GO:0005829">
    <property type="term" value="C:cytosol"/>
    <property type="evidence" value="ECO:0007669"/>
    <property type="project" value="TreeGrafter"/>
</dbReference>
<feature type="domain" description="4'-phosphopantetheinyl transferase" evidence="3">
    <location>
        <begin position="101"/>
        <end position="171"/>
    </location>
</feature>
<dbReference type="Pfam" id="PF01648">
    <property type="entry name" value="ACPS"/>
    <property type="match status" value="1"/>
</dbReference>
<evidence type="ECO:0000259" key="3">
    <source>
        <dbReference type="Pfam" id="PF01648"/>
    </source>
</evidence>
<dbReference type="SUPFAM" id="SSF56214">
    <property type="entry name" value="4'-phosphopantetheinyl transferase"/>
    <property type="match status" value="2"/>
</dbReference>
<organism evidence="4 5">
    <name type="scientific">Candidatus Caccoplasma merdipullorum</name>
    <dbReference type="NCBI Taxonomy" id="2840718"/>
    <lineage>
        <taxon>Bacteria</taxon>
        <taxon>Pseudomonadati</taxon>
        <taxon>Bacteroidota</taxon>
        <taxon>Bacteroidia</taxon>
        <taxon>Bacteroidales</taxon>
        <taxon>Bacteroidaceae</taxon>
        <taxon>Bacteroidaceae incertae sedis</taxon>
        <taxon>Candidatus Caccoplasma</taxon>
    </lineage>
</organism>
<dbReference type="Gene3D" id="3.90.470.20">
    <property type="entry name" value="4'-phosphopantetheinyl transferase domain"/>
    <property type="match status" value="1"/>
</dbReference>